<protein>
    <submittedName>
        <fullName evidence="1">DUF2848 domain-containing protein</fullName>
    </submittedName>
</protein>
<name>A0A4Y8MGZ7_9BURK</name>
<gene>
    <name evidence="1" type="ORF">E2553_44415</name>
</gene>
<sequence>MKSINFEVVGKNGNDRREVSVHRLIVAGWTGRDTVAMEAHIRELEELGVKRPATTPVFYRISLDRLTTADAIEVSGSASSGEAEFILIKDSGEVFVGIASDHTDREVETYGVTVSKQMCEKPCGATLWRLTDVQDHWDELILRSYATIDGKRVLYQEGPVTTMHAPRDLMSRYNASGAEFEDGCAMLGGTLAAIGGIRPAQRFEVELEDPVLKRKLHHGYEVSELAING</sequence>
<evidence type="ECO:0000313" key="1">
    <source>
        <dbReference type="EMBL" id="TFE36709.1"/>
    </source>
</evidence>
<dbReference type="Pfam" id="PF11010">
    <property type="entry name" value="DUF2848"/>
    <property type="match status" value="1"/>
</dbReference>
<comment type="caution">
    <text evidence="1">The sequence shown here is derived from an EMBL/GenBank/DDBJ whole genome shotgun (WGS) entry which is preliminary data.</text>
</comment>
<reference evidence="1 2" key="1">
    <citation type="submission" date="2019-03" db="EMBL/GenBank/DDBJ databases">
        <title>Complete Genome Sequence of Paraburkholderia dipogonis ICMP 19430T, a Nitrogen-fixing Symbiont of the South African Invasive Legume Dipogon lignosus in New Zealand.</title>
        <authorList>
            <person name="De Meyer S.E."/>
        </authorList>
    </citation>
    <scope>NUCLEOTIDE SEQUENCE [LARGE SCALE GENOMIC DNA]</scope>
    <source>
        <strain evidence="1 2">ICMP 19430</strain>
    </source>
</reference>
<dbReference type="RefSeq" id="WP_121311538.1">
    <property type="nucleotide sequence ID" value="NZ_SNVI01000008.1"/>
</dbReference>
<evidence type="ECO:0000313" key="2">
    <source>
        <dbReference type="Proteomes" id="UP000297385"/>
    </source>
</evidence>
<dbReference type="Proteomes" id="UP000297385">
    <property type="component" value="Unassembled WGS sequence"/>
</dbReference>
<dbReference type="AlphaFoldDB" id="A0A4Y8MGZ7"/>
<organism evidence="1 2">
    <name type="scientific">Paraburkholderia dipogonis</name>
    <dbReference type="NCBI Taxonomy" id="1211383"/>
    <lineage>
        <taxon>Bacteria</taxon>
        <taxon>Pseudomonadati</taxon>
        <taxon>Pseudomonadota</taxon>
        <taxon>Betaproteobacteria</taxon>
        <taxon>Burkholderiales</taxon>
        <taxon>Burkholderiaceae</taxon>
        <taxon>Paraburkholderia</taxon>
    </lineage>
</organism>
<dbReference type="InterPro" id="IPR036663">
    <property type="entry name" value="Fumarylacetoacetase_C_sf"/>
</dbReference>
<dbReference type="SUPFAM" id="SSF56529">
    <property type="entry name" value="FAH"/>
    <property type="match status" value="1"/>
</dbReference>
<dbReference type="EMBL" id="SNVI01000008">
    <property type="protein sequence ID" value="TFE36709.1"/>
    <property type="molecule type" value="Genomic_DNA"/>
</dbReference>
<dbReference type="InterPro" id="IPR021269">
    <property type="entry name" value="DUF2848"/>
</dbReference>
<proteinExistence type="predicted"/>
<accession>A0A4Y8MGZ7</accession>
<dbReference type="GO" id="GO:0003824">
    <property type="term" value="F:catalytic activity"/>
    <property type="evidence" value="ECO:0007669"/>
    <property type="project" value="InterPro"/>
</dbReference>